<organism evidence="2">
    <name type="scientific">Solibacter usitatus (strain Ellin6076)</name>
    <dbReference type="NCBI Taxonomy" id="234267"/>
    <lineage>
        <taxon>Bacteria</taxon>
        <taxon>Pseudomonadati</taxon>
        <taxon>Acidobacteriota</taxon>
        <taxon>Terriglobia</taxon>
        <taxon>Bryobacterales</taxon>
        <taxon>Solibacteraceae</taxon>
        <taxon>Candidatus Solibacter</taxon>
    </lineage>
</organism>
<feature type="chain" id="PRO_5004163964" evidence="1">
    <location>
        <begin position="19"/>
        <end position="163"/>
    </location>
</feature>
<dbReference type="OrthoDB" id="5530972at2"/>
<dbReference type="AlphaFoldDB" id="Q02A77"/>
<dbReference type="STRING" id="234267.Acid_1051"/>
<evidence type="ECO:0000256" key="1">
    <source>
        <dbReference type="SAM" id="SignalP"/>
    </source>
</evidence>
<dbReference type="HOGENOM" id="CLU_1625972_0_0_0"/>
<protein>
    <submittedName>
        <fullName evidence="2">Transcriptional regulator, Fis family</fullName>
    </submittedName>
</protein>
<evidence type="ECO:0000313" key="2">
    <source>
        <dbReference type="EMBL" id="ABJ82049.1"/>
    </source>
</evidence>
<gene>
    <name evidence="2" type="ordered locus">Acid_1051</name>
</gene>
<name>Q02A77_SOLUE</name>
<accession>Q02A77</accession>
<keyword evidence="1" id="KW-0732">Signal</keyword>
<dbReference type="EMBL" id="CP000473">
    <property type="protein sequence ID" value="ABJ82049.1"/>
    <property type="molecule type" value="Genomic_DNA"/>
</dbReference>
<reference evidence="2" key="1">
    <citation type="submission" date="2006-10" db="EMBL/GenBank/DDBJ databases">
        <title>Complete sequence of Solibacter usitatus Ellin6076.</title>
        <authorList>
            <consortium name="US DOE Joint Genome Institute"/>
            <person name="Copeland A."/>
            <person name="Lucas S."/>
            <person name="Lapidus A."/>
            <person name="Barry K."/>
            <person name="Detter J.C."/>
            <person name="Glavina del Rio T."/>
            <person name="Hammon N."/>
            <person name="Israni S."/>
            <person name="Dalin E."/>
            <person name="Tice H."/>
            <person name="Pitluck S."/>
            <person name="Thompson L.S."/>
            <person name="Brettin T."/>
            <person name="Bruce D."/>
            <person name="Han C."/>
            <person name="Tapia R."/>
            <person name="Gilna P."/>
            <person name="Schmutz J."/>
            <person name="Larimer F."/>
            <person name="Land M."/>
            <person name="Hauser L."/>
            <person name="Kyrpides N."/>
            <person name="Mikhailova N."/>
            <person name="Janssen P.H."/>
            <person name="Kuske C.R."/>
            <person name="Richardson P."/>
        </authorList>
    </citation>
    <scope>NUCLEOTIDE SEQUENCE</scope>
    <source>
        <strain evidence="2">Ellin6076</strain>
    </source>
</reference>
<sequence length="163" mass="17564" precursor="true">MYRRISVLLMAIALPAGGAGDAALDRATLRGVKSVNVVIDPVAAELQKEGATADVLRTRLEERLREAGIPVDTAATEFVALRLTSVRAARGPLAIAATIALYQPVVLVRDRNIKTATQTWEVETVVLADTKQVYRACMDSMDELAGHFVTAYRAVNGESAEKK</sequence>
<feature type="signal peptide" evidence="1">
    <location>
        <begin position="1"/>
        <end position="18"/>
    </location>
</feature>
<dbReference type="KEGG" id="sus:Acid_1051"/>
<proteinExistence type="predicted"/>
<dbReference type="InParanoid" id="Q02A77"/>